<dbReference type="SMART" id="SM00388">
    <property type="entry name" value="HisKA"/>
    <property type="match status" value="1"/>
</dbReference>
<sequence length="486" mass="53087">MPSAGEGGREVGTILLVSADRAHAETFEQEVRARSHFKLQTAETAAAGLARLRSDPQIACIVSDHDLPDVDGIAFLEAVRAQDPEFPFILFTSEGGEEFASRAIHARVTDYLIKERSLDQWDRLLSLVEQAIAFHDQSREVGDLTTRVRVVLEAFPDAVVVVKEESVVYATQKALGLFGAKTREQLDGTAADALVESDPGTYTTEIFSQIQAGTVHIERATVDAVTLDGRRVPIELTAAAIEWEGEPGSILLCREITSRIEREQQLATANEQLRVVNRIVHHDIRNDLSVIDGWAHLLESHVDEDGEELLAQIHQAAGHVLDLTETVRDFVRAMESEGSVDLEAVDLGDLLEAELEMRSRLHPDATLELEGDTDVEVLANGLLSTVFRNLINNAIVHNGEEHPEVRVTVEEQGEWVDISVADNGPGIPDAQKETVLGRGEAGLDAPGAGVGLYLVDMLVDRYGGTLAVEDDEPEGTVFRVSLQRAD</sequence>
<keyword evidence="8" id="KW-0418">Kinase</keyword>
<evidence type="ECO:0000256" key="3">
    <source>
        <dbReference type="ARBA" id="ARBA00012438"/>
    </source>
</evidence>
<reference evidence="16" key="1">
    <citation type="submission" date="2022-09" db="EMBL/GenBank/DDBJ databases">
        <title>Diverse halophilic archaea isolated from saline environments.</title>
        <authorList>
            <person name="Cui H.-L."/>
        </authorList>
    </citation>
    <scope>NUCLEOTIDE SEQUENCE</scope>
    <source>
        <strain evidence="16">ZS-35-S2</strain>
    </source>
</reference>
<dbReference type="GO" id="GO:0030295">
    <property type="term" value="F:protein kinase activator activity"/>
    <property type="evidence" value="ECO:0007669"/>
    <property type="project" value="TreeGrafter"/>
</dbReference>
<dbReference type="GeneID" id="74944336"/>
<dbReference type="NCBIfam" id="TIGR00229">
    <property type="entry name" value="sensory_box"/>
    <property type="match status" value="1"/>
</dbReference>
<keyword evidence="11" id="KW-0902">Two-component regulatory system</keyword>
<keyword evidence="10" id="KW-1133">Transmembrane helix</keyword>
<dbReference type="InterPro" id="IPR035965">
    <property type="entry name" value="PAS-like_dom_sf"/>
</dbReference>
<dbReference type="InterPro" id="IPR036097">
    <property type="entry name" value="HisK_dim/P_sf"/>
</dbReference>
<accession>A0A9E7U478</accession>
<dbReference type="Pfam" id="PF13426">
    <property type="entry name" value="PAS_9"/>
    <property type="match status" value="1"/>
</dbReference>
<dbReference type="GO" id="GO:0007234">
    <property type="term" value="P:osmosensory signaling via phosphorelay pathway"/>
    <property type="evidence" value="ECO:0007669"/>
    <property type="project" value="TreeGrafter"/>
</dbReference>
<dbReference type="CDD" id="cd00075">
    <property type="entry name" value="HATPase"/>
    <property type="match status" value="1"/>
</dbReference>
<evidence type="ECO:0000256" key="13">
    <source>
        <dbReference type="PROSITE-ProRule" id="PRU00169"/>
    </source>
</evidence>
<evidence type="ECO:0000313" key="17">
    <source>
        <dbReference type="Proteomes" id="UP001057580"/>
    </source>
</evidence>
<keyword evidence="17" id="KW-1185">Reference proteome</keyword>
<dbReference type="GO" id="GO:0000155">
    <property type="term" value="F:phosphorelay sensor kinase activity"/>
    <property type="evidence" value="ECO:0007669"/>
    <property type="project" value="InterPro"/>
</dbReference>
<evidence type="ECO:0000256" key="7">
    <source>
        <dbReference type="ARBA" id="ARBA00022741"/>
    </source>
</evidence>
<evidence type="ECO:0000256" key="8">
    <source>
        <dbReference type="ARBA" id="ARBA00022777"/>
    </source>
</evidence>
<keyword evidence="9 16" id="KW-0067">ATP-binding</keyword>
<dbReference type="Pfam" id="PF02518">
    <property type="entry name" value="HATPase_c"/>
    <property type="match status" value="1"/>
</dbReference>
<protein>
    <recommendedName>
        <fullName evidence="3">histidine kinase</fullName>
        <ecNumber evidence="3">2.7.13.3</ecNumber>
    </recommendedName>
</protein>
<dbReference type="EC" id="2.7.13.3" evidence="3"/>
<dbReference type="InterPro" id="IPR001789">
    <property type="entry name" value="Sig_transdc_resp-reg_receiver"/>
</dbReference>
<dbReference type="PROSITE" id="PS50109">
    <property type="entry name" value="HIS_KIN"/>
    <property type="match status" value="1"/>
</dbReference>
<dbReference type="InterPro" id="IPR003661">
    <property type="entry name" value="HisK_dim/P_dom"/>
</dbReference>
<feature type="domain" description="Histidine kinase" evidence="14">
    <location>
        <begin position="279"/>
        <end position="486"/>
    </location>
</feature>
<evidence type="ECO:0000256" key="5">
    <source>
        <dbReference type="ARBA" id="ARBA00022679"/>
    </source>
</evidence>
<dbReference type="Pfam" id="PF00072">
    <property type="entry name" value="Response_reg"/>
    <property type="match status" value="1"/>
</dbReference>
<dbReference type="Gene3D" id="3.40.50.2300">
    <property type="match status" value="1"/>
</dbReference>
<organism evidence="16 17">
    <name type="scientific">Salinirubellus salinus</name>
    <dbReference type="NCBI Taxonomy" id="1364945"/>
    <lineage>
        <taxon>Archaea</taxon>
        <taxon>Methanobacteriati</taxon>
        <taxon>Methanobacteriota</taxon>
        <taxon>Stenosarchaea group</taxon>
        <taxon>Halobacteria</taxon>
        <taxon>Halobacteriales</taxon>
        <taxon>Natronomonadaceae</taxon>
        <taxon>Salinirubellus</taxon>
    </lineage>
</organism>
<evidence type="ECO:0000256" key="6">
    <source>
        <dbReference type="ARBA" id="ARBA00022692"/>
    </source>
</evidence>
<dbReference type="InterPro" id="IPR003594">
    <property type="entry name" value="HATPase_dom"/>
</dbReference>
<keyword evidence="5" id="KW-0808">Transferase</keyword>
<dbReference type="PROSITE" id="PS50110">
    <property type="entry name" value="RESPONSE_REGULATORY"/>
    <property type="match status" value="1"/>
</dbReference>
<gene>
    <name evidence="16" type="ORF">N0B31_17900</name>
</gene>
<evidence type="ECO:0000259" key="14">
    <source>
        <dbReference type="PROSITE" id="PS50109"/>
    </source>
</evidence>
<evidence type="ECO:0000256" key="9">
    <source>
        <dbReference type="ARBA" id="ARBA00022840"/>
    </source>
</evidence>
<dbReference type="CDD" id="cd00082">
    <property type="entry name" value="HisKA"/>
    <property type="match status" value="1"/>
</dbReference>
<keyword evidence="7" id="KW-0547">Nucleotide-binding</keyword>
<dbReference type="SMART" id="SM00448">
    <property type="entry name" value="REC"/>
    <property type="match status" value="1"/>
</dbReference>
<dbReference type="GO" id="GO:0005524">
    <property type="term" value="F:ATP binding"/>
    <property type="evidence" value="ECO:0007669"/>
    <property type="project" value="UniProtKB-KW"/>
</dbReference>
<dbReference type="PANTHER" id="PTHR42878">
    <property type="entry name" value="TWO-COMPONENT HISTIDINE KINASE"/>
    <property type="match status" value="1"/>
</dbReference>
<dbReference type="KEGG" id="ssai:N0B31_17900"/>
<evidence type="ECO:0000256" key="12">
    <source>
        <dbReference type="ARBA" id="ARBA00023136"/>
    </source>
</evidence>
<dbReference type="InterPro" id="IPR000014">
    <property type="entry name" value="PAS"/>
</dbReference>
<evidence type="ECO:0000256" key="10">
    <source>
        <dbReference type="ARBA" id="ARBA00022989"/>
    </source>
</evidence>
<dbReference type="InterPro" id="IPR005467">
    <property type="entry name" value="His_kinase_dom"/>
</dbReference>
<evidence type="ECO:0000259" key="15">
    <source>
        <dbReference type="PROSITE" id="PS50110"/>
    </source>
</evidence>
<dbReference type="Gene3D" id="3.30.450.20">
    <property type="entry name" value="PAS domain"/>
    <property type="match status" value="1"/>
</dbReference>
<dbReference type="SUPFAM" id="SSF55785">
    <property type="entry name" value="PYP-like sensor domain (PAS domain)"/>
    <property type="match status" value="1"/>
</dbReference>
<keyword evidence="6" id="KW-0812">Transmembrane</keyword>
<comment type="catalytic activity">
    <reaction evidence="1">
        <text>ATP + protein L-histidine = ADP + protein N-phospho-L-histidine.</text>
        <dbReference type="EC" id="2.7.13.3"/>
    </reaction>
</comment>
<dbReference type="Gene3D" id="1.10.287.130">
    <property type="match status" value="1"/>
</dbReference>
<dbReference type="SUPFAM" id="SSF52172">
    <property type="entry name" value="CheY-like"/>
    <property type="match status" value="1"/>
</dbReference>
<evidence type="ECO:0000256" key="1">
    <source>
        <dbReference type="ARBA" id="ARBA00000085"/>
    </source>
</evidence>
<evidence type="ECO:0000256" key="11">
    <source>
        <dbReference type="ARBA" id="ARBA00023012"/>
    </source>
</evidence>
<name>A0A9E7U478_9EURY</name>
<dbReference type="GO" id="GO:0016020">
    <property type="term" value="C:membrane"/>
    <property type="evidence" value="ECO:0007669"/>
    <property type="project" value="UniProtKB-SubCell"/>
</dbReference>
<dbReference type="InterPro" id="IPR050351">
    <property type="entry name" value="BphY/WalK/GraS-like"/>
</dbReference>
<dbReference type="Proteomes" id="UP001057580">
    <property type="component" value="Chromosome"/>
</dbReference>
<dbReference type="InterPro" id="IPR004358">
    <property type="entry name" value="Sig_transdc_His_kin-like_C"/>
</dbReference>
<evidence type="ECO:0000313" key="16">
    <source>
        <dbReference type="EMBL" id="UWM53985.1"/>
    </source>
</evidence>
<keyword evidence="4 13" id="KW-0597">Phosphoprotein</keyword>
<comment type="subcellular location">
    <subcellularLocation>
        <location evidence="2">Membrane</location>
        <topology evidence="2">Multi-pass membrane protein</topology>
    </subcellularLocation>
</comment>
<evidence type="ECO:0000256" key="2">
    <source>
        <dbReference type="ARBA" id="ARBA00004141"/>
    </source>
</evidence>
<dbReference type="InterPro" id="IPR011006">
    <property type="entry name" value="CheY-like_superfamily"/>
</dbReference>
<dbReference type="GO" id="GO:0000156">
    <property type="term" value="F:phosphorelay response regulator activity"/>
    <property type="evidence" value="ECO:0007669"/>
    <property type="project" value="TreeGrafter"/>
</dbReference>
<dbReference type="RefSeq" id="WP_260592979.1">
    <property type="nucleotide sequence ID" value="NZ_CP104003.1"/>
</dbReference>
<dbReference type="SUPFAM" id="SSF47384">
    <property type="entry name" value="Homodimeric domain of signal transducing histidine kinase"/>
    <property type="match status" value="1"/>
</dbReference>
<dbReference type="Gene3D" id="3.30.565.10">
    <property type="entry name" value="Histidine kinase-like ATPase, C-terminal domain"/>
    <property type="match status" value="1"/>
</dbReference>
<dbReference type="AlphaFoldDB" id="A0A9E7U478"/>
<feature type="domain" description="Response regulatory" evidence="15">
    <location>
        <begin position="13"/>
        <end position="129"/>
    </location>
</feature>
<dbReference type="Pfam" id="PF00512">
    <property type="entry name" value="HisKA"/>
    <property type="match status" value="1"/>
</dbReference>
<dbReference type="EMBL" id="CP104003">
    <property type="protein sequence ID" value="UWM53985.1"/>
    <property type="molecule type" value="Genomic_DNA"/>
</dbReference>
<dbReference type="PRINTS" id="PR00344">
    <property type="entry name" value="BCTRLSENSOR"/>
</dbReference>
<keyword evidence="12" id="KW-0472">Membrane</keyword>
<feature type="modified residue" description="4-aspartylphosphate" evidence="13">
    <location>
        <position position="64"/>
    </location>
</feature>
<evidence type="ECO:0000256" key="4">
    <source>
        <dbReference type="ARBA" id="ARBA00022553"/>
    </source>
</evidence>
<dbReference type="SUPFAM" id="SSF55874">
    <property type="entry name" value="ATPase domain of HSP90 chaperone/DNA topoisomerase II/histidine kinase"/>
    <property type="match status" value="1"/>
</dbReference>
<proteinExistence type="predicted"/>
<dbReference type="PANTHER" id="PTHR42878:SF7">
    <property type="entry name" value="SENSOR HISTIDINE KINASE GLRK"/>
    <property type="match status" value="1"/>
</dbReference>
<dbReference type="SMART" id="SM00387">
    <property type="entry name" value="HATPase_c"/>
    <property type="match status" value="1"/>
</dbReference>
<dbReference type="InterPro" id="IPR036890">
    <property type="entry name" value="HATPase_C_sf"/>
</dbReference>